<feature type="coiled-coil region" evidence="2">
    <location>
        <begin position="129"/>
        <end position="192"/>
    </location>
</feature>
<dbReference type="CDD" id="cd00130">
    <property type="entry name" value="PAS"/>
    <property type="match status" value="1"/>
</dbReference>
<dbReference type="Pfam" id="PF00072">
    <property type="entry name" value="Response_reg"/>
    <property type="match status" value="1"/>
</dbReference>
<organism evidence="8 9">
    <name type="scientific">Chroogloeocystis siderophila 5.2 s.c.1</name>
    <dbReference type="NCBI Taxonomy" id="247279"/>
    <lineage>
        <taxon>Bacteria</taxon>
        <taxon>Bacillati</taxon>
        <taxon>Cyanobacteriota</taxon>
        <taxon>Cyanophyceae</taxon>
        <taxon>Oscillatoriophycideae</taxon>
        <taxon>Chroococcales</taxon>
        <taxon>Chroococcaceae</taxon>
        <taxon>Chroogloeocystis</taxon>
    </lineage>
</organism>
<dbReference type="SMART" id="SM00267">
    <property type="entry name" value="GGDEF"/>
    <property type="match status" value="1"/>
</dbReference>
<dbReference type="SMART" id="SM00448">
    <property type="entry name" value="REC"/>
    <property type="match status" value="1"/>
</dbReference>
<comment type="caution">
    <text evidence="8">The sequence shown here is derived from an EMBL/GenBank/DDBJ whole genome shotgun (WGS) entry which is preliminary data.</text>
</comment>
<dbReference type="NCBIfam" id="TIGR00254">
    <property type="entry name" value="GGDEF"/>
    <property type="match status" value="1"/>
</dbReference>
<dbReference type="Pfam" id="PF08447">
    <property type="entry name" value="PAS_3"/>
    <property type="match status" value="1"/>
</dbReference>
<dbReference type="InterPro" id="IPR001789">
    <property type="entry name" value="Sig_transdc_resp-reg_receiver"/>
</dbReference>
<dbReference type="OrthoDB" id="543801at2"/>
<dbReference type="InterPro" id="IPR035965">
    <property type="entry name" value="PAS-like_dom_sf"/>
</dbReference>
<dbReference type="Pfam" id="PF00563">
    <property type="entry name" value="EAL"/>
    <property type="match status" value="1"/>
</dbReference>
<evidence type="ECO:0000259" key="5">
    <source>
        <dbReference type="PROSITE" id="PS50113"/>
    </source>
</evidence>
<dbReference type="Gene3D" id="3.30.70.270">
    <property type="match status" value="1"/>
</dbReference>
<dbReference type="Gene3D" id="3.40.50.2300">
    <property type="match status" value="1"/>
</dbReference>
<dbReference type="InterPro" id="IPR001633">
    <property type="entry name" value="EAL_dom"/>
</dbReference>
<dbReference type="SMART" id="SM00086">
    <property type="entry name" value="PAC"/>
    <property type="match status" value="1"/>
</dbReference>
<accession>A0A1U7HEW3</accession>
<dbReference type="PANTHER" id="PTHR44757:SF2">
    <property type="entry name" value="BIOFILM ARCHITECTURE MAINTENANCE PROTEIN MBAA"/>
    <property type="match status" value="1"/>
</dbReference>
<dbReference type="STRING" id="247279.NIES1031_20750"/>
<dbReference type="SMART" id="SM00091">
    <property type="entry name" value="PAS"/>
    <property type="match status" value="1"/>
</dbReference>
<dbReference type="Gene3D" id="3.30.450.20">
    <property type="entry name" value="PAS domain"/>
    <property type="match status" value="1"/>
</dbReference>
<proteinExistence type="predicted"/>
<feature type="modified residue" description="4-aspartylphosphate" evidence="1">
    <location>
        <position position="60"/>
    </location>
</feature>
<dbReference type="Pfam" id="PF00990">
    <property type="entry name" value="GGDEF"/>
    <property type="match status" value="1"/>
</dbReference>
<keyword evidence="1" id="KW-0597">Phosphoprotein</keyword>
<evidence type="ECO:0000259" key="7">
    <source>
        <dbReference type="PROSITE" id="PS50887"/>
    </source>
</evidence>
<dbReference type="CDD" id="cd01948">
    <property type="entry name" value="EAL"/>
    <property type="match status" value="1"/>
</dbReference>
<dbReference type="AlphaFoldDB" id="A0A1U7HEW3"/>
<evidence type="ECO:0000259" key="4">
    <source>
        <dbReference type="PROSITE" id="PS50112"/>
    </source>
</evidence>
<dbReference type="InterPro" id="IPR000160">
    <property type="entry name" value="GGDEF_dom"/>
</dbReference>
<keyword evidence="9" id="KW-1185">Reference proteome</keyword>
<sequence length="747" mass="84768">MNSSPLDAPRTILIVDDVPENLRVLSKTLLGQGYQVRCAKNGAMALMGANTAPPDVILLDIKMPDLDGYEVCRRLKASPTTHDIPVVFLSASDDVLDKVKAFEVGGVDYITKPFEIAEVLARVQSQIALRSAKAEISQLNTQLEQRIQQRTVQLQAANQQLQREIKERKLAEKRLQESEERLESILNSLEEVVWSVCPKTRKLFYLNSAAQKVYGRPVAEFFENPNLWLEAVHPEDRRKVERSHQMLLQQGSAELEYRILQPDGTLRWVSTRSRVIYENSVAVRLDGIVYDITRRKQAEEQLVYDALHDALTSLPNRNLFMERLESALHRAKRNSNYLFAVLFIDLDRFKVVNDSLGHTLGDQLLCAIADLLQQCLRSTDTIARFGGDEFTILLDDIKDITDAIRIAERLQAQLTAPFQLENHTIFSSASIGIALSSPSYLEAQDLLRDADIAMYQAKEQGKARYAIFDQEMYQKTLKLLRLESDLRQALERQEFCLHYQPIISLTTGKLTGFEALIRWRHPQSGLISPTKFISVAEDIGLIVTIGEWVLQEACRQLHVWQAQFPHLMPLKLSVNIAGQQIREPNFIHQIDRVLTETGLDGSYLQLEITESTLIEYAQETVRTLLEIRSRRIQLSIDDFGQGYSSLSYLHRFPINSLKIDRSFVSGMHSNGENYEIVRTITTLAHILGMNVVAEGVETPEQFSVLRTLGCEFGQGYLFARSLNCASATALMANNPQWLELTELNQPL</sequence>
<dbReference type="FunFam" id="3.20.20.450:FF:000001">
    <property type="entry name" value="Cyclic di-GMP phosphodiesterase yahA"/>
    <property type="match status" value="1"/>
</dbReference>
<dbReference type="SUPFAM" id="SSF55073">
    <property type="entry name" value="Nucleotide cyclase"/>
    <property type="match status" value="1"/>
</dbReference>
<dbReference type="CDD" id="cd19920">
    <property type="entry name" value="REC_PA4781-like"/>
    <property type="match status" value="1"/>
</dbReference>
<evidence type="ECO:0000256" key="1">
    <source>
        <dbReference type="PROSITE-ProRule" id="PRU00169"/>
    </source>
</evidence>
<reference evidence="8 9" key="1">
    <citation type="submission" date="2016-11" db="EMBL/GenBank/DDBJ databases">
        <title>Draft Genome Sequences of Nine Cyanobacterial Strains from Diverse Habitats.</title>
        <authorList>
            <person name="Zhu T."/>
            <person name="Hou S."/>
            <person name="Lu X."/>
            <person name="Hess W.R."/>
        </authorList>
    </citation>
    <scope>NUCLEOTIDE SEQUENCE [LARGE SCALE GENOMIC DNA]</scope>
    <source>
        <strain evidence="8 9">5.2 s.c.1</strain>
    </source>
</reference>
<evidence type="ECO:0000256" key="2">
    <source>
        <dbReference type="SAM" id="Coils"/>
    </source>
</evidence>
<evidence type="ECO:0000313" key="9">
    <source>
        <dbReference type="Proteomes" id="UP000185984"/>
    </source>
</evidence>
<feature type="domain" description="PAS" evidence="4">
    <location>
        <begin position="178"/>
        <end position="251"/>
    </location>
</feature>
<dbReference type="FunFam" id="3.30.70.270:FF:000001">
    <property type="entry name" value="Diguanylate cyclase domain protein"/>
    <property type="match status" value="1"/>
</dbReference>
<dbReference type="PROSITE" id="PS50883">
    <property type="entry name" value="EAL"/>
    <property type="match status" value="1"/>
</dbReference>
<dbReference type="SUPFAM" id="SSF141868">
    <property type="entry name" value="EAL domain-like"/>
    <property type="match status" value="1"/>
</dbReference>
<dbReference type="RefSeq" id="WP_073551356.1">
    <property type="nucleotide sequence ID" value="NZ_CAWMVK010000015.1"/>
</dbReference>
<dbReference type="InterPro" id="IPR000014">
    <property type="entry name" value="PAS"/>
</dbReference>
<evidence type="ECO:0000259" key="6">
    <source>
        <dbReference type="PROSITE" id="PS50883"/>
    </source>
</evidence>
<dbReference type="InterPro" id="IPR043128">
    <property type="entry name" value="Rev_trsase/Diguanyl_cyclase"/>
</dbReference>
<dbReference type="SUPFAM" id="SSF55785">
    <property type="entry name" value="PYP-like sensor domain (PAS domain)"/>
    <property type="match status" value="1"/>
</dbReference>
<dbReference type="PANTHER" id="PTHR44757">
    <property type="entry name" value="DIGUANYLATE CYCLASE DGCP"/>
    <property type="match status" value="1"/>
</dbReference>
<feature type="domain" description="EAL" evidence="6">
    <location>
        <begin position="479"/>
        <end position="735"/>
    </location>
</feature>
<dbReference type="PROSITE" id="PS50113">
    <property type="entry name" value="PAC"/>
    <property type="match status" value="1"/>
</dbReference>
<gene>
    <name evidence="8" type="ORF">NIES1031_20750</name>
</gene>
<dbReference type="EMBL" id="MRCC01000022">
    <property type="protein sequence ID" value="OKH22104.1"/>
    <property type="molecule type" value="Genomic_DNA"/>
</dbReference>
<dbReference type="NCBIfam" id="TIGR00229">
    <property type="entry name" value="sensory_box"/>
    <property type="match status" value="1"/>
</dbReference>
<dbReference type="InterPro" id="IPR035919">
    <property type="entry name" value="EAL_sf"/>
</dbReference>
<feature type="domain" description="PAC" evidence="5">
    <location>
        <begin position="253"/>
        <end position="304"/>
    </location>
</feature>
<dbReference type="PROSITE" id="PS50887">
    <property type="entry name" value="GGDEF"/>
    <property type="match status" value="1"/>
</dbReference>
<dbReference type="InterPro" id="IPR029787">
    <property type="entry name" value="Nucleotide_cyclase"/>
</dbReference>
<feature type="domain" description="Response regulatory" evidence="3">
    <location>
        <begin position="11"/>
        <end position="127"/>
    </location>
</feature>
<protein>
    <submittedName>
        <fullName evidence="8">Response regulator receiver protein</fullName>
    </submittedName>
</protein>
<feature type="domain" description="GGDEF" evidence="7">
    <location>
        <begin position="337"/>
        <end position="470"/>
    </location>
</feature>
<dbReference type="SMART" id="SM00052">
    <property type="entry name" value="EAL"/>
    <property type="match status" value="1"/>
</dbReference>
<dbReference type="InterPro" id="IPR052155">
    <property type="entry name" value="Biofilm_reg_signaling"/>
</dbReference>
<dbReference type="InterPro" id="IPR000700">
    <property type="entry name" value="PAS-assoc_C"/>
</dbReference>
<dbReference type="InterPro" id="IPR013655">
    <property type="entry name" value="PAS_fold_3"/>
</dbReference>
<dbReference type="Gene3D" id="3.20.20.450">
    <property type="entry name" value="EAL domain"/>
    <property type="match status" value="1"/>
</dbReference>
<dbReference type="GO" id="GO:0000160">
    <property type="term" value="P:phosphorelay signal transduction system"/>
    <property type="evidence" value="ECO:0007669"/>
    <property type="project" value="InterPro"/>
</dbReference>
<dbReference type="SUPFAM" id="SSF52172">
    <property type="entry name" value="CheY-like"/>
    <property type="match status" value="1"/>
</dbReference>
<dbReference type="Proteomes" id="UP000185984">
    <property type="component" value="Unassembled WGS sequence"/>
</dbReference>
<keyword evidence="2" id="KW-0175">Coiled coil</keyword>
<dbReference type="InterPro" id="IPR001610">
    <property type="entry name" value="PAC"/>
</dbReference>
<evidence type="ECO:0000259" key="3">
    <source>
        <dbReference type="PROSITE" id="PS50110"/>
    </source>
</evidence>
<dbReference type="PROSITE" id="PS50112">
    <property type="entry name" value="PAS"/>
    <property type="match status" value="1"/>
</dbReference>
<name>A0A1U7HEW3_9CHRO</name>
<evidence type="ECO:0000313" key="8">
    <source>
        <dbReference type="EMBL" id="OKH22104.1"/>
    </source>
</evidence>
<dbReference type="CDD" id="cd01949">
    <property type="entry name" value="GGDEF"/>
    <property type="match status" value="1"/>
</dbReference>
<dbReference type="PROSITE" id="PS50110">
    <property type="entry name" value="RESPONSE_REGULATORY"/>
    <property type="match status" value="1"/>
</dbReference>
<dbReference type="InterPro" id="IPR011006">
    <property type="entry name" value="CheY-like_superfamily"/>
</dbReference>